<dbReference type="Proteomes" id="UP001586593">
    <property type="component" value="Unassembled WGS sequence"/>
</dbReference>
<evidence type="ECO:0000256" key="1">
    <source>
        <dbReference type="SAM" id="MobiDB-lite"/>
    </source>
</evidence>
<comment type="caution">
    <text evidence="2">The sequence shown here is derived from an EMBL/GenBank/DDBJ whole genome shotgun (WGS) entry which is preliminary data.</text>
</comment>
<gene>
    <name evidence="2" type="ORF">VTK73DRAFT_10132</name>
</gene>
<feature type="region of interest" description="Disordered" evidence="1">
    <location>
        <begin position="1"/>
        <end position="109"/>
    </location>
</feature>
<sequence length="167" mass="19365">MEERRPKPSRIELTQKQDGPKHPETMMSRGRTKGDREDPRGPRSMRKKTSRGRSRGNKEEIGEPADCCEEKPVKVSDGSFFDRETVKESPVERNQFSQAGQYPESSTLPRPQNLARFVCEMLLTIEWMKSERRETKGRKSRDSLRKGFACSKRDFCFSMGEMRSLTI</sequence>
<reference evidence="2 3" key="1">
    <citation type="journal article" date="2024" name="Commun. Biol.">
        <title>Comparative genomic analysis of thermophilic fungi reveals convergent evolutionary adaptations and gene losses.</title>
        <authorList>
            <person name="Steindorff A.S."/>
            <person name="Aguilar-Pontes M.V."/>
            <person name="Robinson A.J."/>
            <person name="Andreopoulos B."/>
            <person name="LaButti K."/>
            <person name="Kuo A."/>
            <person name="Mondo S."/>
            <person name="Riley R."/>
            <person name="Otillar R."/>
            <person name="Haridas S."/>
            <person name="Lipzen A."/>
            <person name="Grimwood J."/>
            <person name="Schmutz J."/>
            <person name="Clum A."/>
            <person name="Reid I.D."/>
            <person name="Moisan M.C."/>
            <person name="Butler G."/>
            <person name="Nguyen T.T.M."/>
            <person name="Dewar K."/>
            <person name="Conant G."/>
            <person name="Drula E."/>
            <person name="Henrissat B."/>
            <person name="Hansel C."/>
            <person name="Singer S."/>
            <person name="Hutchinson M.I."/>
            <person name="de Vries R.P."/>
            <person name="Natvig D.O."/>
            <person name="Powell A.J."/>
            <person name="Tsang A."/>
            <person name="Grigoriev I.V."/>
        </authorList>
    </citation>
    <scope>NUCLEOTIDE SEQUENCE [LARGE SCALE GENOMIC DNA]</scope>
    <source>
        <strain evidence="2 3">ATCC 24622</strain>
    </source>
</reference>
<feature type="compositionally biased region" description="Basic and acidic residues" evidence="1">
    <location>
        <begin position="1"/>
        <end position="24"/>
    </location>
</feature>
<organism evidence="2 3">
    <name type="scientific">Phialemonium thermophilum</name>
    <dbReference type="NCBI Taxonomy" id="223376"/>
    <lineage>
        <taxon>Eukaryota</taxon>
        <taxon>Fungi</taxon>
        <taxon>Dikarya</taxon>
        <taxon>Ascomycota</taxon>
        <taxon>Pezizomycotina</taxon>
        <taxon>Sordariomycetes</taxon>
        <taxon>Sordariomycetidae</taxon>
        <taxon>Cephalothecales</taxon>
        <taxon>Cephalothecaceae</taxon>
        <taxon>Phialemonium</taxon>
    </lineage>
</organism>
<keyword evidence="3" id="KW-1185">Reference proteome</keyword>
<feature type="compositionally biased region" description="Basic residues" evidence="1">
    <location>
        <begin position="43"/>
        <end position="55"/>
    </location>
</feature>
<feature type="compositionally biased region" description="Basic and acidic residues" evidence="1">
    <location>
        <begin position="68"/>
        <end position="91"/>
    </location>
</feature>
<dbReference type="EMBL" id="JAZHXJ010000924">
    <property type="protein sequence ID" value="KAL1848363.1"/>
    <property type="molecule type" value="Genomic_DNA"/>
</dbReference>
<evidence type="ECO:0000313" key="2">
    <source>
        <dbReference type="EMBL" id="KAL1848363.1"/>
    </source>
</evidence>
<name>A0ABR3VYC7_9PEZI</name>
<protein>
    <submittedName>
        <fullName evidence="2">Uncharacterized protein</fullName>
    </submittedName>
</protein>
<feature type="compositionally biased region" description="Polar residues" evidence="1">
    <location>
        <begin position="92"/>
        <end position="109"/>
    </location>
</feature>
<evidence type="ECO:0000313" key="3">
    <source>
        <dbReference type="Proteomes" id="UP001586593"/>
    </source>
</evidence>
<proteinExistence type="predicted"/>
<accession>A0ABR3VYC7</accession>
<feature type="compositionally biased region" description="Basic and acidic residues" evidence="1">
    <location>
        <begin position="32"/>
        <end position="41"/>
    </location>
</feature>